<dbReference type="GO" id="GO:0016829">
    <property type="term" value="F:lyase activity"/>
    <property type="evidence" value="ECO:0007669"/>
    <property type="project" value="UniProtKB-KW"/>
</dbReference>
<evidence type="ECO:0000313" key="2">
    <source>
        <dbReference type="EMBL" id="EOO02603.1"/>
    </source>
</evidence>
<dbReference type="InterPro" id="IPR043132">
    <property type="entry name" value="BCAT-like_C"/>
</dbReference>
<evidence type="ECO:0000313" key="3">
    <source>
        <dbReference type="Proteomes" id="UP000014074"/>
    </source>
</evidence>
<dbReference type="Proteomes" id="UP000014074">
    <property type="component" value="Unassembled WGS sequence"/>
</dbReference>
<dbReference type="RefSeq" id="XP_007912637.1">
    <property type="nucleotide sequence ID" value="XM_007914446.1"/>
</dbReference>
<dbReference type="SUPFAM" id="SSF56752">
    <property type="entry name" value="D-aminoacid aminotransferase-like PLP-dependent enzymes"/>
    <property type="match status" value="1"/>
</dbReference>
<dbReference type="InterPro" id="IPR001544">
    <property type="entry name" value="Aminotrans_IV"/>
</dbReference>
<sequence length="239" mass="26780">MPEEFQLFSSLRYDKKLLDVPASGFAQAGWNHENTSPFYMLDYHRDRILRAATYWGWNPAIKAIAGPEGLENLESFLTKNLESGPAPSRVKVTLTKDGELGVESNNVPEQSLANLFPSQALPQDIEDAVQGSLGVLEREPVYEVYLDQDPTHRSEYTHYKTTKRAMYDGARKRAGIALTDTKEVLLVNQDDGTVMEGSTTTPYFFRGGRWVTPPVSRQYNAEAGSGGQDGTTRRWALER</sequence>
<keyword evidence="3" id="KW-1185">Reference proteome</keyword>
<dbReference type="HOGENOM" id="CLU_020844_6_0_1"/>
<protein>
    <submittedName>
        <fullName evidence="2">Putative aminodeoxychorismate lyase protein</fullName>
    </submittedName>
</protein>
<dbReference type="Gene3D" id="3.20.10.10">
    <property type="entry name" value="D-amino Acid Aminotransferase, subunit A, domain 2"/>
    <property type="match status" value="1"/>
</dbReference>
<dbReference type="eggNOG" id="ENOG502QQMK">
    <property type="taxonomic scope" value="Eukaryota"/>
</dbReference>
<gene>
    <name evidence="2" type="ORF">UCRPA7_1867</name>
</gene>
<feature type="region of interest" description="Disordered" evidence="1">
    <location>
        <begin position="217"/>
        <end position="239"/>
    </location>
</feature>
<dbReference type="Gene3D" id="3.30.470.10">
    <property type="match status" value="1"/>
</dbReference>
<organism evidence="2 3">
    <name type="scientific">Phaeoacremonium minimum (strain UCR-PA7)</name>
    <name type="common">Esca disease fungus</name>
    <name type="synonym">Togninia minima</name>
    <dbReference type="NCBI Taxonomy" id="1286976"/>
    <lineage>
        <taxon>Eukaryota</taxon>
        <taxon>Fungi</taxon>
        <taxon>Dikarya</taxon>
        <taxon>Ascomycota</taxon>
        <taxon>Pezizomycotina</taxon>
        <taxon>Sordariomycetes</taxon>
        <taxon>Sordariomycetidae</taxon>
        <taxon>Togniniales</taxon>
        <taxon>Togniniaceae</taxon>
        <taxon>Phaeoacremonium</taxon>
    </lineage>
</organism>
<dbReference type="GeneID" id="19322060"/>
<reference evidence="3" key="1">
    <citation type="journal article" date="2013" name="Genome Announc.">
        <title>Draft genome sequence of the ascomycete Phaeoacremonium aleophilum strain UCR-PA7, a causal agent of the esca disease complex in grapevines.</title>
        <authorList>
            <person name="Blanco-Ulate B."/>
            <person name="Rolshausen P."/>
            <person name="Cantu D."/>
        </authorList>
    </citation>
    <scope>NUCLEOTIDE SEQUENCE [LARGE SCALE GENOMIC DNA]</scope>
    <source>
        <strain evidence="3">UCR-PA7</strain>
    </source>
</reference>
<dbReference type="InterPro" id="IPR036038">
    <property type="entry name" value="Aminotransferase-like"/>
</dbReference>
<name>R8BT73_PHAM7</name>
<keyword evidence="2" id="KW-0456">Lyase</keyword>
<evidence type="ECO:0000256" key="1">
    <source>
        <dbReference type="SAM" id="MobiDB-lite"/>
    </source>
</evidence>
<dbReference type="OrthoDB" id="5288718at2759"/>
<dbReference type="KEGG" id="tmn:UCRPA7_1867"/>
<dbReference type="AlphaFoldDB" id="R8BT73"/>
<proteinExistence type="predicted"/>
<dbReference type="EMBL" id="KB932912">
    <property type="protein sequence ID" value="EOO02603.1"/>
    <property type="molecule type" value="Genomic_DNA"/>
</dbReference>
<dbReference type="Pfam" id="PF01063">
    <property type="entry name" value="Aminotran_4"/>
    <property type="match status" value="1"/>
</dbReference>
<dbReference type="InterPro" id="IPR043131">
    <property type="entry name" value="BCAT-like_N"/>
</dbReference>
<accession>R8BT73</accession>